<dbReference type="Proteomes" id="UP001527181">
    <property type="component" value="Unassembled WGS sequence"/>
</dbReference>
<comment type="caution">
    <text evidence="1">The sequence shown here is derived from an EMBL/GenBank/DDBJ whole genome shotgun (WGS) entry which is preliminary data.</text>
</comment>
<feature type="non-terminal residue" evidence="1">
    <location>
        <position position="1"/>
    </location>
</feature>
<proteinExistence type="predicted"/>
<evidence type="ECO:0000313" key="2">
    <source>
        <dbReference type="Proteomes" id="UP001527181"/>
    </source>
</evidence>
<organism evidence="1 2">
    <name type="scientific">Paenibacillus alvei</name>
    <name type="common">Bacillus alvei</name>
    <dbReference type="NCBI Taxonomy" id="44250"/>
    <lineage>
        <taxon>Bacteria</taxon>
        <taxon>Bacillati</taxon>
        <taxon>Bacillota</taxon>
        <taxon>Bacilli</taxon>
        <taxon>Bacillales</taxon>
        <taxon>Paenibacillaceae</taxon>
        <taxon>Paenibacillus</taxon>
    </lineage>
</organism>
<sequence length="61" mass="6743">EILSERSESNSTLKEKDSGTNIEKLNITVDISKLKDLPALFQLLKEIEYHTNGNGTSPNPA</sequence>
<reference evidence="1 2" key="1">
    <citation type="submission" date="2022-05" db="EMBL/GenBank/DDBJ databases">
        <title>Genome Sequencing of Bee-Associated Microbes.</title>
        <authorList>
            <person name="Dunlap C."/>
        </authorList>
    </citation>
    <scope>NUCLEOTIDE SEQUENCE [LARGE SCALE GENOMIC DNA]</scope>
    <source>
        <strain evidence="1 2">NRRL B-04010</strain>
    </source>
</reference>
<dbReference type="RefSeq" id="WP_268641233.1">
    <property type="nucleotide sequence ID" value="NZ_JAMDNP010000105.1"/>
</dbReference>
<keyword evidence="2" id="KW-1185">Reference proteome</keyword>
<evidence type="ECO:0000313" key="1">
    <source>
        <dbReference type="EMBL" id="MCY9764697.1"/>
    </source>
</evidence>
<protein>
    <submittedName>
        <fullName evidence="1">Uncharacterized protein</fullName>
    </submittedName>
</protein>
<gene>
    <name evidence="1" type="ORF">M5X12_29835</name>
</gene>
<name>A0ABT4H7V7_PAEAL</name>
<dbReference type="EMBL" id="JAMDNP010000105">
    <property type="protein sequence ID" value="MCY9764697.1"/>
    <property type="molecule type" value="Genomic_DNA"/>
</dbReference>
<accession>A0ABT4H7V7</accession>